<evidence type="ECO:0000259" key="4">
    <source>
        <dbReference type="Pfam" id="PF12333"/>
    </source>
</evidence>
<dbReference type="AlphaFoldDB" id="A0ABD2X3R6"/>
<dbReference type="SUPFAM" id="SSF48371">
    <property type="entry name" value="ARM repeat"/>
    <property type="match status" value="1"/>
</dbReference>
<protein>
    <recommendedName>
        <fullName evidence="4">Pre-rRNA-processing protein Ipi1 N-terminal domain-containing protein</fullName>
    </recommendedName>
</protein>
<evidence type="ECO:0000313" key="6">
    <source>
        <dbReference type="Proteomes" id="UP001627154"/>
    </source>
</evidence>
<dbReference type="Gene3D" id="1.25.10.10">
    <property type="entry name" value="Leucine-rich Repeat Variant"/>
    <property type="match status" value="1"/>
</dbReference>
<dbReference type="InterPro" id="IPR011989">
    <property type="entry name" value="ARM-like"/>
</dbReference>
<dbReference type="Pfam" id="PF12333">
    <property type="entry name" value="Ipi1_N"/>
    <property type="match status" value="1"/>
</dbReference>
<comment type="similarity">
    <text evidence="2">Belongs to the IPI1/TEX10 family.</text>
</comment>
<evidence type="ECO:0000256" key="1">
    <source>
        <dbReference type="ARBA" id="ARBA00004123"/>
    </source>
</evidence>
<keyword evidence="3" id="KW-0539">Nucleus</keyword>
<dbReference type="InterPro" id="IPR024679">
    <property type="entry name" value="Ipi1_N"/>
</dbReference>
<feature type="domain" description="Pre-rRNA-processing protein Ipi1 N-terminal" evidence="4">
    <location>
        <begin position="139"/>
        <end position="235"/>
    </location>
</feature>
<evidence type="ECO:0000313" key="5">
    <source>
        <dbReference type="EMBL" id="KAL3399588.1"/>
    </source>
</evidence>
<accession>A0ABD2X3R6</accession>
<dbReference type="GO" id="GO:0005634">
    <property type="term" value="C:nucleus"/>
    <property type="evidence" value="ECO:0007669"/>
    <property type="project" value="UniProtKB-SubCell"/>
</dbReference>
<dbReference type="Proteomes" id="UP001627154">
    <property type="component" value="Unassembled WGS sequence"/>
</dbReference>
<dbReference type="PANTHER" id="PTHR16056">
    <property type="entry name" value="REGULATOR OF MICROTUBULE DYNAMICS PROTEIN"/>
    <property type="match status" value="1"/>
</dbReference>
<name>A0ABD2X3R6_9HYME</name>
<keyword evidence="6" id="KW-1185">Reference proteome</keyword>
<dbReference type="PANTHER" id="PTHR16056:SF2">
    <property type="entry name" value="TESTIS-EXPRESSED PROTEIN 10"/>
    <property type="match status" value="1"/>
</dbReference>
<dbReference type="InterPro" id="IPR016024">
    <property type="entry name" value="ARM-type_fold"/>
</dbReference>
<evidence type="ECO:0000256" key="2">
    <source>
        <dbReference type="ARBA" id="ARBA00006427"/>
    </source>
</evidence>
<dbReference type="EMBL" id="JBJJXI010000055">
    <property type="protein sequence ID" value="KAL3399588.1"/>
    <property type="molecule type" value="Genomic_DNA"/>
</dbReference>
<comment type="caution">
    <text evidence="5">The sequence shown here is derived from an EMBL/GenBank/DDBJ whole genome shotgun (WGS) entry which is preliminary data.</text>
</comment>
<sequence length="618" mass="71382">MGKNNRHKKQLKSEKAKVKLKGANKFLPKGTNVTDASFKAKKILIREQLKEHEGDQILSRRKLNLKELLVRLQHYNPSVRQDAIRELKDILAEHAINDLNIQLNSLLKGIAALVLDKERPVRREALKALNLVLSPLSKEQISPFCDILVSYLTCAMTHLHQNIMEDSLLFLDLLIQHCSHHLANNSNKILLYFLDMISKLCTQAKPGRLLTTTINSKNTSMKWRLKVLHSLQQFLFCVIQHVKNSTLNSLQNSCKELYVKDDNRYFPIYDQTHLQIWRLDLIKKEHVLQNKKGSLNLPTLQKYIESLMPLIFDSWLEVCPSSQENKNSSLSLSVEAASLLKCITSIIQSIIEYIEILENDSRESDYISGWFKSKYNKSLQQNLMLNFPYEEQKSGFRPKKSKQEQPMPIVPSDCVEQNLNLAFIYFWFATPNNRKESINLDKKLNDCLFDFLINTISNWSGNNASGISSLSKVLQILFLKASMTNYKDKTSVINLFESCVDVYSQETKKELHQNLFSILSEIALDHHLRYLHEEKAFETFLKSIPALFLKNKIHKVTIEKLNAIIARFKQHIQKELLDNYDAIIANSKTINVIGSENEENSRRMIQDLGHYLSGKIVK</sequence>
<proteinExistence type="inferred from homology"/>
<organism evidence="5 6">
    <name type="scientific">Trichogramma kaykai</name>
    <dbReference type="NCBI Taxonomy" id="54128"/>
    <lineage>
        <taxon>Eukaryota</taxon>
        <taxon>Metazoa</taxon>
        <taxon>Ecdysozoa</taxon>
        <taxon>Arthropoda</taxon>
        <taxon>Hexapoda</taxon>
        <taxon>Insecta</taxon>
        <taxon>Pterygota</taxon>
        <taxon>Neoptera</taxon>
        <taxon>Endopterygota</taxon>
        <taxon>Hymenoptera</taxon>
        <taxon>Apocrita</taxon>
        <taxon>Proctotrupomorpha</taxon>
        <taxon>Chalcidoidea</taxon>
        <taxon>Trichogrammatidae</taxon>
        <taxon>Trichogramma</taxon>
    </lineage>
</organism>
<evidence type="ECO:0000256" key="3">
    <source>
        <dbReference type="ARBA" id="ARBA00023242"/>
    </source>
</evidence>
<comment type="subcellular location">
    <subcellularLocation>
        <location evidence="1">Nucleus</location>
    </subcellularLocation>
</comment>
<gene>
    <name evidence="5" type="ORF">TKK_006857</name>
</gene>
<reference evidence="5 6" key="1">
    <citation type="journal article" date="2024" name="bioRxiv">
        <title>A reference genome for Trichogramma kaykai: A tiny desert-dwelling parasitoid wasp with competing sex-ratio distorters.</title>
        <authorList>
            <person name="Culotta J."/>
            <person name="Lindsey A.R."/>
        </authorList>
    </citation>
    <scope>NUCLEOTIDE SEQUENCE [LARGE SCALE GENOMIC DNA]</scope>
    <source>
        <strain evidence="5 6">KSX58</strain>
    </source>
</reference>